<protein>
    <submittedName>
        <fullName evidence="1">Uncharacterized protein</fullName>
    </submittedName>
</protein>
<name>A0AAV4JU83_9GAST</name>
<comment type="caution">
    <text evidence="1">The sequence shown here is derived from an EMBL/GenBank/DDBJ whole genome shotgun (WGS) entry which is preliminary data.</text>
</comment>
<dbReference type="Proteomes" id="UP000762676">
    <property type="component" value="Unassembled WGS sequence"/>
</dbReference>
<reference evidence="1 2" key="1">
    <citation type="journal article" date="2021" name="Elife">
        <title>Chloroplast acquisition without the gene transfer in kleptoplastic sea slugs, Plakobranchus ocellatus.</title>
        <authorList>
            <person name="Maeda T."/>
            <person name="Takahashi S."/>
            <person name="Yoshida T."/>
            <person name="Shimamura S."/>
            <person name="Takaki Y."/>
            <person name="Nagai Y."/>
            <person name="Toyoda A."/>
            <person name="Suzuki Y."/>
            <person name="Arimoto A."/>
            <person name="Ishii H."/>
            <person name="Satoh N."/>
            <person name="Nishiyama T."/>
            <person name="Hasebe M."/>
            <person name="Maruyama T."/>
            <person name="Minagawa J."/>
            <person name="Obokata J."/>
            <person name="Shigenobu S."/>
        </authorList>
    </citation>
    <scope>NUCLEOTIDE SEQUENCE [LARGE SCALE GENOMIC DNA]</scope>
</reference>
<organism evidence="1 2">
    <name type="scientific">Elysia marginata</name>
    <dbReference type="NCBI Taxonomy" id="1093978"/>
    <lineage>
        <taxon>Eukaryota</taxon>
        <taxon>Metazoa</taxon>
        <taxon>Spiralia</taxon>
        <taxon>Lophotrochozoa</taxon>
        <taxon>Mollusca</taxon>
        <taxon>Gastropoda</taxon>
        <taxon>Heterobranchia</taxon>
        <taxon>Euthyneura</taxon>
        <taxon>Panpulmonata</taxon>
        <taxon>Sacoglossa</taxon>
        <taxon>Placobranchoidea</taxon>
        <taxon>Plakobranchidae</taxon>
        <taxon>Elysia</taxon>
    </lineage>
</organism>
<keyword evidence="2" id="KW-1185">Reference proteome</keyword>
<dbReference type="EMBL" id="BMAT01010360">
    <property type="protein sequence ID" value="GFS25283.1"/>
    <property type="molecule type" value="Genomic_DNA"/>
</dbReference>
<proteinExistence type="predicted"/>
<accession>A0AAV4JU83</accession>
<gene>
    <name evidence="1" type="ORF">ElyMa_005179800</name>
</gene>
<evidence type="ECO:0000313" key="2">
    <source>
        <dbReference type="Proteomes" id="UP000762676"/>
    </source>
</evidence>
<dbReference type="AlphaFoldDB" id="A0AAV4JU83"/>
<evidence type="ECO:0000313" key="1">
    <source>
        <dbReference type="EMBL" id="GFS25283.1"/>
    </source>
</evidence>
<sequence>MSLRSTKRRCQTSSYVKNSIVIHRGFYDANLFVAQTTQPKVAPMSTSKCHKENRRQVCNHWTARFYYHTPVAFYSSGKVEKDPADTAKAGAGVLDKNGQIRMMSSSGIRIRTPEIEGVGVVRTRYPIMPVHGEGSPVWKELNALKEMSMHMNRYASLYEERPGQMTSNDSNSDLDGIVHYQLSLTYMDPPGEHSHDFFLNKEEVDELKRGVHIMVTTSLDLGHEHELELVYRHNRVKILRCDKLSACWDGHGNFAKEVQF</sequence>